<evidence type="ECO:0000313" key="3">
    <source>
        <dbReference type="EMBL" id="KHN84098.1"/>
    </source>
</evidence>
<organism evidence="3 4">
    <name type="scientific">Toxocara canis</name>
    <name type="common">Canine roundworm</name>
    <dbReference type="NCBI Taxonomy" id="6265"/>
    <lineage>
        <taxon>Eukaryota</taxon>
        <taxon>Metazoa</taxon>
        <taxon>Ecdysozoa</taxon>
        <taxon>Nematoda</taxon>
        <taxon>Chromadorea</taxon>
        <taxon>Rhabditida</taxon>
        <taxon>Spirurina</taxon>
        <taxon>Ascaridomorpha</taxon>
        <taxon>Ascaridoidea</taxon>
        <taxon>Toxocaridae</taxon>
        <taxon>Toxocara</taxon>
    </lineage>
</organism>
<sequence length="322" mass="35199">MLPDALLVLLPSVGFVQCAASIFILIVFVKVKKEAYAFLGGLAIAADERTRENMEVSMSAIALQEIKRIQCLIRGLFITIWVQSDAAQVIFLIAASLDGFLAVLVPVEYVKTSSHCHGMIMIMVLLMVSALSAVPMWVSAVTEQSSNNSVSALCPLPERFICIMLRAILCILSVNLPLLTAANKPVTSSLYVNRDVISRIIYGISVCICQPAIYFAVLGIFREDVIFLLKRYSHNTKRQWVSADDPPVEVDHDIAGTATQFGSWYSSAGNIIGEAGMPSAESSNKERSISFYNDSAVNTNNPSTSNAYRMSAMKNANKQTQK</sequence>
<reference evidence="3 4" key="1">
    <citation type="submission" date="2014-11" db="EMBL/GenBank/DDBJ databases">
        <title>Genetic blueprint of the zoonotic pathogen Toxocara canis.</title>
        <authorList>
            <person name="Zhu X.-Q."/>
            <person name="Korhonen P.K."/>
            <person name="Cai H."/>
            <person name="Young N.D."/>
            <person name="Nejsum P."/>
            <person name="von Samson-Himmelstjerna G."/>
            <person name="Boag P.R."/>
            <person name="Tan P."/>
            <person name="Li Q."/>
            <person name="Min J."/>
            <person name="Yang Y."/>
            <person name="Wang X."/>
            <person name="Fang X."/>
            <person name="Hall R.S."/>
            <person name="Hofmann A."/>
            <person name="Sternberg P.W."/>
            <person name="Jex A.R."/>
            <person name="Gasser R.B."/>
        </authorList>
    </citation>
    <scope>NUCLEOTIDE SEQUENCE [LARGE SCALE GENOMIC DNA]</scope>
    <source>
        <strain evidence="3">PN_DK_2014</strain>
    </source>
</reference>
<proteinExistence type="predicted"/>
<feature type="transmembrane region" description="Helical" evidence="2">
    <location>
        <begin position="200"/>
        <end position="221"/>
    </location>
</feature>
<accession>A0A0B2VR50</accession>
<evidence type="ECO:0008006" key="5">
    <source>
        <dbReference type="Google" id="ProtNLM"/>
    </source>
</evidence>
<protein>
    <recommendedName>
        <fullName evidence="5">G_PROTEIN_RECEP_F1_2 domain-containing protein</fullName>
    </recommendedName>
</protein>
<keyword evidence="2" id="KW-0472">Membrane</keyword>
<keyword evidence="2" id="KW-0812">Transmembrane</keyword>
<feature type="transmembrane region" description="Helical" evidence="2">
    <location>
        <begin position="160"/>
        <end position="180"/>
    </location>
</feature>
<feature type="transmembrane region" description="Helical" evidence="2">
    <location>
        <begin position="89"/>
        <end position="107"/>
    </location>
</feature>
<dbReference type="AlphaFoldDB" id="A0A0B2VR50"/>
<dbReference type="Proteomes" id="UP000031036">
    <property type="component" value="Unassembled WGS sequence"/>
</dbReference>
<dbReference type="OMA" id="DIFHMAV"/>
<keyword evidence="4" id="KW-1185">Reference proteome</keyword>
<evidence type="ECO:0000256" key="1">
    <source>
        <dbReference type="SAM" id="MobiDB-lite"/>
    </source>
</evidence>
<keyword evidence="2" id="KW-1133">Transmembrane helix</keyword>
<feature type="transmembrane region" description="Helical" evidence="2">
    <location>
        <begin position="6"/>
        <end position="29"/>
    </location>
</feature>
<feature type="transmembrane region" description="Helical" evidence="2">
    <location>
        <begin position="119"/>
        <end position="139"/>
    </location>
</feature>
<dbReference type="OrthoDB" id="5868556at2759"/>
<gene>
    <name evidence="3" type="ORF">Tcan_16920</name>
</gene>
<evidence type="ECO:0000256" key="2">
    <source>
        <dbReference type="SAM" id="Phobius"/>
    </source>
</evidence>
<comment type="caution">
    <text evidence="3">The sequence shown here is derived from an EMBL/GenBank/DDBJ whole genome shotgun (WGS) entry which is preliminary data.</text>
</comment>
<name>A0A0B2VR50_TOXCA</name>
<evidence type="ECO:0000313" key="4">
    <source>
        <dbReference type="Proteomes" id="UP000031036"/>
    </source>
</evidence>
<feature type="region of interest" description="Disordered" evidence="1">
    <location>
        <begin position="293"/>
        <end position="322"/>
    </location>
</feature>
<dbReference type="EMBL" id="JPKZ01001072">
    <property type="protein sequence ID" value="KHN84098.1"/>
    <property type="molecule type" value="Genomic_DNA"/>
</dbReference>